<dbReference type="SUPFAM" id="SSF52096">
    <property type="entry name" value="ClpP/crotonase"/>
    <property type="match status" value="1"/>
</dbReference>
<feature type="region of interest" description="Disordered" evidence="1">
    <location>
        <begin position="272"/>
        <end position="295"/>
    </location>
</feature>
<dbReference type="SMART" id="SM00228">
    <property type="entry name" value="PDZ"/>
    <property type="match status" value="1"/>
</dbReference>
<dbReference type="GO" id="GO:0008236">
    <property type="term" value="F:serine-type peptidase activity"/>
    <property type="evidence" value="ECO:0007669"/>
    <property type="project" value="InterPro"/>
</dbReference>
<dbReference type="InterPro" id="IPR036034">
    <property type="entry name" value="PDZ_sf"/>
</dbReference>
<dbReference type="Pfam" id="PF17820">
    <property type="entry name" value="PDZ_6"/>
    <property type="match status" value="1"/>
</dbReference>
<evidence type="ECO:0000313" key="3">
    <source>
        <dbReference type="EnsemblProtists" id="EOD17445"/>
    </source>
</evidence>
<sequence length="510" mass="52852">MMLPSLVVVLAGSSSTPQRRRLDVLFEVLSRTHGGPSFISRSDLLLLRAAAARRFEAAPREGEEARFTDACEWVMSQLDDPHASFLPPERAEALSSRYHGQLDLGVRTTHEPLESRAKGGWRALRLPPRKAQPQAVRTIVSAVAERSPAALAGLRVGDEVLEVAGKALAASGGPEADALLQAEENERVPMLVRRAGCRAPIHLSLRCALLPPPSVSSRTVRLPARAAASAAPGQPGGRSEGGGHAAVLRIHHFGAGTAAELCSELRKLRARVDGSGSGGGGAGEPVRGGDSGSDGAGALDLPLDLRAVLFDLRDNDGGLLSASVASARSLLPRGAHVLSLQKRRRGSLRTVRSFRRRWYHRASPLGSCRRGGGRPALPDGTAGGALGSGSFGCGVPVIVLVNQQQTASAAEIFAAALAHAGNALVLGTQTFGKGTSQAFVHLPGGHGLTFTVYSLAAGAASASHPLNDGVAPHVRWQWWSAVSTATAAADREIALAADAALRATSCSAAA</sequence>
<dbReference type="GeneID" id="17263595"/>
<reference evidence="4" key="1">
    <citation type="journal article" date="2013" name="Nature">
        <title>Pan genome of the phytoplankton Emiliania underpins its global distribution.</title>
        <authorList>
            <person name="Read B.A."/>
            <person name="Kegel J."/>
            <person name="Klute M.J."/>
            <person name="Kuo A."/>
            <person name="Lefebvre S.C."/>
            <person name="Maumus F."/>
            <person name="Mayer C."/>
            <person name="Miller J."/>
            <person name="Monier A."/>
            <person name="Salamov A."/>
            <person name="Young J."/>
            <person name="Aguilar M."/>
            <person name="Claverie J.M."/>
            <person name="Frickenhaus S."/>
            <person name="Gonzalez K."/>
            <person name="Herman E.K."/>
            <person name="Lin Y.C."/>
            <person name="Napier J."/>
            <person name="Ogata H."/>
            <person name="Sarno A.F."/>
            <person name="Shmutz J."/>
            <person name="Schroeder D."/>
            <person name="de Vargas C."/>
            <person name="Verret F."/>
            <person name="von Dassow P."/>
            <person name="Valentin K."/>
            <person name="Van de Peer Y."/>
            <person name="Wheeler G."/>
            <person name="Dacks J.B."/>
            <person name="Delwiche C.F."/>
            <person name="Dyhrman S.T."/>
            <person name="Glockner G."/>
            <person name="John U."/>
            <person name="Richards T."/>
            <person name="Worden A.Z."/>
            <person name="Zhang X."/>
            <person name="Grigoriev I.V."/>
            <person name="Allen A.E."/>
            <person name="Bidle K."/>
            <person name="Borodovsky M."/>
            <person name="Bowler C."/>
            <person name="Brownlee C."/>
            <person name="Cock J.M."/>
            <person name="Elias M."/>
            <person name="Gladyshev V.N."/>
            <person name="Groth M."/>
            <person name="Guda C."/>
            <person name="Hadaegh A."/>
            <person name="Iglesias-Rodriguez M.D."/>
            <person name="Jenkins J."/>
            <person name="Jones B.M."/>
            <person name="Lawson T."/>
            <person name="Leese F."/>
            <person name="Lindquist E."/>
            <person name="Lobanov A."/>
            <person name="Lomsadze A."/>
            <person name="Malik S.B."/>
            <person name="Marsh M.E."/>
            <person name="Mackinder L."/>
            <person name="Mock T."/>
            <person name="Mueller-Roeber B."/>
            <person name="Pagarete A."/>
            <person name="Parker M."/>
            <person name="Probert I."/>
            <person name="Quesneville H."/>
            <person name="Raines C."/>
            <person name="Rensing S.A."/>
            <person name="Riano-Pachon D.M."/>
            <person name="Richier S."/>
            <person name="Rokitta S."/>
            <person name="Shiraiwa Y."/>
            <person name="Soanes D.M."/>
            <person name="van der Giezen M."/>
            <person name="Wahlund T.M."/>
            <person name="Williams B."/>
            <person name="Wilson W."/>
            <person name="Wolfe G."/>
            <person name="Wurch L.L."/>
        </authorList>
    </citation>
    <scope>NUCLEOTIDE SEQUENCE</scope>
</reference>
<dbReference type="InterPro" id="IPR041489">
    <property type="entry name" value="PDZ_6"/>
</dbReference>
<dbReference type="Gene3D" id="3.90.226.10">
    <property type="entry name" value="2-enoyl-CoA Hydratase, Chain A, domain 1"/>
    <property type="match status" value="1"/>
</dbReference>
<dbReference type="KEGG" id="ehx:EMIHUDRAFT_436416"/>
<dbReference type="InterPro" id="IPR029045">
    <property type="entry name" value="ClpP/crotonase-like_dom_sf"/>
</dbReference>
<dbReference type="GeneID" id="17263284"/>
<evidence type="ECO:0000256" key="1">
    <source>
        <dbReference type="SAM" id="MobiDB-lite"/>
    </source>
</evidence>
<evidence type="ECO:0000313" key="4">
    <source>
        <dbReference type="Proteomes" id="UP000013827"/>
    </source>
</evidence>
<organism evidence="3 4">
    <name type="scientific">Emiliania huxleyi (strain CCMP1516)</name>
    <dbReference type="NCBI Taxonomy" id="280463"/>
    <lineage>
        <taxon>Eukaryota</taxon>
        <taxon>Haptista</taxon>
        <taxon>Haptophyta</taxon>
        <taxon>Prymnesiophyceae</taxon>
        <taxon>Isochrysidales</taxon>
        <taxon>Noelaerhabdaceae</taxon>
        <taxon>Emiliania</taxon>
    </lineage>
</organism>
<dbReference type="PaxDb" id="2903-EOD17143"/>
<dbReference type="EnsemblProtists" id="EOD17445">
    <property type="protein sequence ID" value="EOD17445"/>
    <property type="gene ID" value="EMIHUDRAFT_436416"/>
</dbReference>
<keyword evidence="4" id="KW-1185">Reference proteome</keyword>
<reference evidence="3" key="2">
    <citation type="submission" date="2024-10" db="UniProtKB">
        <authorList>
            <consortium name="EnsemblProtists"/>
        </authorList>
    </citation>
    <scope>IDENTIFICATION</scope>
</reference>
<dbReference type="Gene3D" id="2.30.42.10">
    <property type="match status" value="1"/>
</dbReference>
<dbReference type="KEGG" id="ehx:EMIHUDRAFT_445282"/>
<dbReference type="Pfam" id="PF03572">
    <property type="entry name" value="Peptidase_S41"/>
    <property type="match status" value="1"/>
</dbReference>
<dbReference type="InterPro" id="IPR001478">
    <property type="entry name" value="PDZ"/>
</dbReference>
<name>A0A0D3J1R0_EMIH1</name>
<dbReference type="PANTHER" id="PTHR32060:SF30">
    <property type="entry name" value="CARBOXY-TERMINAL PROCESSING PROTEASE CTPA"/>
    <property type="match status" value="1"/>
</dbReference>
<dbReference type="SUPFAM" id="SSF50156">
    <property type="entry name" value="PDZ domain-like"/>
    <property type="match status" value="1"/>
</dbReference>
<proteinExistence type="predicted"/>
<dbReference type="HOGENOM" id="CLU_534673_0_0_1"/>
<dbReference type="Proteomes" id="UP000013827">
    <property type="component" value="Unassembled WGS sequence"/>
</dbReference>
<dbReference type="RefSeq" id="XP_005769874.1">
    <property type="nucleotide sequence ID" value="XM_005769817.1"/>
</dbReference>
<dbReference type="GO" id="GO:0004175">
    <property type="term" value="F:endopeptidase activity"/>
    <property type="evidence" value="ECO:0007669"/>
    <property type="project" value="TreeGrafter"/>
</dbReference>
<dbReference type="RefSeq" id="XP_005769572.1">
    <property type="nucleotide sequence ID" value="XM_005769515.1"/>
</dbReference>
<dbReference type="PANTHER" id="PTHR32060">
    <property type="entry name" value="TAIL-SPECIFIC PROTEASE"/>
    <property type="match status" value="1"/>
</dbReference>
<dbReference type="AlphaFoldDB" id="A0A0D3J1R0"/>
<dbReference type="PROSITE" id="PS50106">
    <property type="entry name" value="PDZ"/>
    <property type="match status" value="1"/>
</dbReference>
<dbReference type="GO" id="GO:0007165">
    <property type="term" value="P:signal transduction"/>
    <property type="evidence" value="ECO:0007669"/>
    <property type="project" value="TreeGrafter"/>
</dbReference>
<dbReference type="SMART" id="SM00245">
    <property type="entry name" value="TSPc"/>
    <property type="match status" value="1"/>
</dbReference>
<evidence type="ECO:0000259" key="2">
    <source>
        <dbReference type="PROSITE" id="PS50106"/>
    </source>
</evidence>
<dbReference type="EnsemblProtists" id="EOD17143">
    <property type="protein sequence ID" value="EOD17143"/>
    <property type="gene ID" value="EMIHUDRAFT_445282"/>
</dbReference>
<dbReference type="GO" id="GO:0006508">
    <property type="term" value="P:proteolysis"/>
    <property type="evidence" value="ECO:0007669"/>
    <property type="project" value="InterPro"/>
</dbReference>
<protein>
    <recommendedName>
        <fullName evidence="2">PDZ domain-containing protein</fullName>
    </recommendedName>
</protein>
<feature type="domain" description="PDZ" evidence="2">
    <location>
        <begin position="139"/>
        <end position="195"/>
    </location>
</feature>
<accession>A0A0D3J1R0</accession>
<dbReference type="InterPro" id="IPR005151">
    <property type="entry name" value="Tail-specific_protease"/>
</dbReference>